<proteinExistence type="inferred from homology"/>
<accession>A0A422QL35</accession>
<keyword evidence="8" id="KW-0865">Zymogen</keyword>
<dbReference type="Gene3D" id="3.40.50.200">
    <property type="entry name" value="Peptidase S8/S53 domain"/>
    <property type="match status" value="1"/>
</dbReference>
<evidence type="ECO:0000256" key="3">
    <source>
        <dbReference type="ARBA" id="ARBA00022525"/>
    </source>
</evidence>
<dbReference type="GO" id="GO:0005576">
    <property type="term" value="C:extracellular region"/>
    <property type="evidence" value="ECO:0007669"/>
    <property type="project" value="UniProtKB-SubCell"/>
</dbReference>
<dbReference type="EMBL" id="JSAB01000093">
    <property type="protein sequence ID" value="RNF30714.1"/>
    <property type="molecule type" value="Genomic_DNA"/>
</dbReference>
<dbReference type="InterPro" id="IPR022398">
    <property type="entry name" value="Peptidase_S8_His-AS"/>
</dbReference>
<dbReference type="GO" id="GO:0004252">
    <property type="term" value="F:serine-type endopeptidase activity"/>
    <property type="evidence" value="ECO:0007669"/>
    <property type="project" value="UniProtKB-UniRule"/>
</dbReference>
<dbReference type="PANTHER" id="PTHR43806:SF11">
    <property type="entry name" value="CEREVISIN-RELATED"/>
    <property type="match status" value="1"/>
</dbReference>
<dbReference type="AlphaFoldDB" id="A0A422QL35"/>
<dbReference type="PRINTS" id="PR00723">
    <property type="entry name" value="SUBTILISIN"/>
</dbReference>
<dbReference type="SUPFAM" id="SSF89260">
    <property type="entry name" value="Collagen-binding domain"/>
    <property type="match status" value="1"/>
</dbReference>
<evidence type="ECO:0000259" key="11">
    <source>
        <dbReference type="Pfam" id="PF00082"/>
    </source>
</evidence>
<dbReference type="InterPro" id="IPR036852">
    <property type="entry name" value="Peptidase_S8/S53_dom_sf"/>
</dbReference>
<sequence>MKQTHSIHPTVLKMCAAVALALGAGSALAAAGEAGSGAPQFVVETDRIIVKYRDSKAAANGAAARVASVSVDRKAKLDRAGQQFGVVVKESHAISTGAQVFKLDRRRHLKEVESLAAEMMARDPAIEYAEPDRIMTHMATPTDPRYTDQWHYYETAGGLRLPTAWDKSTGSGVVVAVIDTGYRPHADLSGQLLAGYDFISTATIGNDGNGRDSDASDPGDAVVAGECGNGQPTRDQGSSWHGTHVAGTVAARTNNGAGVAGVAYNAKVVPVRVLGKCGGYTSDIADAITWSSGGSVSGVPANANKARVLNLSLGGGGACGATTQNAINGARSRGAVVVVAAGNDAVNVSNASPANCSGVIAVAATGRTGGRASYSNYGTLVDVAAPGGDGANGVLSTLNTGTTVPASDSYAAYQGTSMATPHVAGVAALMLALNTNLTPDDIESKLKSTARAFPASCSGCGTGIVDATAAVNAATTGGTAATTLAEAESNNTTASANLVTSGNTTVNGNLGSTTDTDYFRVDLPAGKTLSAALTPGLSNADYDLYVYNGSGTQLGTSQNGVGAVDSVSSSNTGSSASTRYVRVTYYSGGTGATNGKYSLKLTW</sequence>
<dbReference type="InterPro" id="IPR015500">
    <property type="entry name" value="Peptidase_S8_subtilisin-rel"/>
</dbReference>
<feature type="active site" description="Charge relay system" evidence="9">
    <location>
        <position position="241"/>
    </location>
</feature>
<comment type="subcellular location">
    <subcellularLocation>
        <location evidence="1">Secreted</location>
    </subcellularLocation>
</comment>
<keyword evidence="5 10" id="KW-0732">Signal</keyword>
<feature type="active site" description="Charge relay system" evidence="9">
    <location>
        <position position="417"/>
    </location>
</feature>
<dbReference type="PROSITE" id="PS00138">
    <property type="entry name" value="SUBTILASE_SER"/>
    <property type="match status" value="1"/>
</dbReference>
<dbReference type="PROSITE" id="PS51892">
    <property type="entry name" value="SUBTILASE"/>
    <property type="match status" value="1"/>
</dbReference>
<feature type="chain" id="PRO_5019112095" evidence="10">
    <location>
        <begin position="30"/>
        <end position="603"/>
    </location>
</feature>
<evidence type="ECO:0000256" key="5">
    <source>
        <dbReference type="ARBA" id="ARBA00022729"/>
    </source>
</evidence>
<keyword evidence="6 9" id="KW-0378">Hydrolase</keyword>
<keyword evidence="3" id="KW-0964">Secreted</keyword>
<dbReference type="OrthoDB" id="9790784at2"/>
<dbReference type="CDD" id="cd07496">
    <property type="entry name" value="Peptidases_S8_13"/>
    <property type="match status" value="1"/>
</dbReference>
<dbReference type="SUPFAM" id="SSF52743">
    <property type="entry name" value="Subtilisin-like"/>
    <property type="match status" value="1"/>
</dbReference>
<evidence type="ECO:0000256" key="1">
    <source>
        <dbReference type="ARBA" id="ARBA00004613"/>
    </source>
</evidence>
<feature type="domain" description="Peptidase S8/S53" evidence="11">
    <location>
        <begin position="170"/>
        <end position="463"/>
    </location>
</feature>
<comment type="similarity">
    <text evidence="2 9">Belongs to the peptidase S8 family.</text>
</comment>
<dbReference type="PANTHER" id="PTHR43806">
    <property type="entry name" value="PEPTIDASE S8"/>
    <property type="match status" value="1"/>
</dbReference>
<evidence type="ECO:0000313" key="12">
    <source>
        <dbReference type="EMBL" id="RNF30714.1"/>
    </source>
</evidence>
<evidence type="ECO:0000256" key="4">
    <source>
        <dbReference type="ARBA" id="ARBA00022670"/>
    </source>
</evidence>
<dbReference type="InterPro" id="IPR050131">
    <property type="entry name" value="Peptidase_S8_subtilisin-like"/>
</dbReference>
<evidence type="ECO:0000256" key="6">
    <source>
        <dbReference type="ARBA" id="ARBA00022801"/>
    </source>
</evidence>
<dbReference type="InterPro" id="IPR034176">
    <property type="entry name" value="Peptidases_S8_13"/>
</dbReference>
<feature type="active site" description="Charge relay system" evidence="9">
    <location>
        <position position="179"/>
    </location>
</feature>
<keyword evidence="4 9" id="KW-0645">Protease</keyword>
<comment type="caution">
    <text evidence="12">The sequence shown here is derived from an EMBL/GenBank/DDBJ whole genome shotgun (WGS) entry which is preliminary data.</text>
</comment>
<dbReference type="Gene3D" id="2.60.120.380">
    <property type="match status" value="1"/>
</dbReference>
<evidence type="ECO:0000256" key="7">
    <source>
        <dbReference type="ARBA" id="ARBA00022825"/>
    </source>
</evidence>
<protein>
    <submittedName>
        <fullName evidence="12">Peptidase S8</fullName>
    </submittedName>
</protein>
<dbReference type="Proteomes" id="UP000283254">
    <property type="component" value="Unassembled WGS sequence"/>
</dbReference>
<dbReference type="FunFam" id="3.40.50.200:FF:000022">
    <property type="entry name" value="Extracellular protease"/>
    <property type="match status" value="1"/>
</dbReference>
<keyword evidence="7 9" id="KW-0720">Serine protease</keyword>
<evidence type="ECO:0000256" key="9">
    <source>
        <dbReference type="PROSITE-ProRule" id="PRU01240"/>
    </source>
</evidence>
<evidence type="ECO:0000256" key="2">
    <source>
        <dbReference type="ARBA" id="ARBA00011073"/>
    </source>
</evidence>
<dbReference type="PROSITE" id="PS00137">
    <property type="entry name" value="SUBTILASE_HIS"/>
    <property type="match status" value="1"/>
</dbReference>
<reference evidence="12" key="1">
    <citation type="submission" date="2014-10" db="EMBL/GenBank/DDBJ databases">
        <title>Massilia sp. genome.</title>
        <authorList>
            <person name="Xu B."/>
            <person name="Dai L."/>
            <person name="Huang Z."/>
        </authorList>
    </citation>
    <scope>NUCLEOTIDE SEQUENCE [LARGE SCALE GENOMIC DNA]</scope>
    <source>
        <strain evidence="12">CFS-1</strain>
    </source>
</reference>
<organism evidence="12 13">
    <name type="scientific">Massilia aurea</name>
    <dbReference type="NCBI Taxonomy" id="373040"/>
    <lineage>
        <taxon>Bacteria</taxon>
        <taxon>Pseudomonadati</taxon>
        <taxon>Pseudomonadota</taxon>
        <taxon>Betaproteobacteria</taxon>
        <taxon>Burkholderiales</taxon>
        <taxon>Oxalobacteraceae</taxon>
        <taxon>Telluria group</taxon>
        <taxon>Massilia</taxon>
    </lineage>
</organism>
<name>A0A422QL35_9BURK</name>
<evidence type="ECO:0000313" key="13">
    <source>
        <dbReference type="Proteomes" id="UP000283254"/>
    </source>
</evidence>
<gene>
    <name evidence="12" type="ORF">NM04_11070</name>
</gene>
<dbReference type="GO" id="GO:0006508">
    <property type="term" value="P:proteolysis"/>
    <property type="evidence" value="ECO:0007669"/>
    <property type="project" value="UniProtKB-KW"/>
</dbReference>
<dbReference type="InterPro" id="IPR000209">
    <property type="entry name" value="Peptidase_S8/S53_dom"/>
</dbReference>
<evidence type="ECO:0000256" key="8">
    <source>
        <dbReference type="ARBA" id="ARBA00023145"/>
    </source>
</evidence>
<evidence type="ECO:0000256" key="10">
    <source>
        <dbReference type="SAM" id="SignalP"/>
    </source>
</evidence>
<dbReference type="Pfam" id="PF00082">
    <property type="entry name" value="Peptidase_S8"/>
    <property type="match status" value="1"/>
</dbReference>
<dbReference type="RefSeq" id="WP_123069594.1">
    <property type="nucleotide sequence ID" value="NZ_JSAB01000093.1"/>
</dbReference>
<keyword evidence="13" id="KW-1185">Reference proteome</keyword>
<feature type="signal peptide" evidence="10">
    <location>
        <begin position="1"/>
        <end position="29"/>
    </location>
</feature>
<dbReference type="InterPro" id="IPR023828">
    <property type="entry name" value="Peptidase_S8_Ser-AS"/>
</dbReference>